<dbReference type="Pfam" id="PF00092">
    <property type="entry name" value="VWA"/>
    <property type="match status" value="2"/>
</dbReference>
<dbReference type="InterPro" id="IPR057475">
    <property type="entry name" value="CUT_C"/>
</dbReference>
<evidence type="ECO:0000256" key="6">
    <source>
        <dbReference type="ARBA" id="ARBA00022989"/>
    </source>
</evidence>
<dbReference type="WBParaSite" id="DME_0000659801-mRNA-1">
    <property type="protein sequence ID" value="DME_0000659801-mRNA-1"/>
    <property type="gene ID" value="DME_0000659801"/>
</dbReference>
<proteinExistence type="predicted"/>
<dbReference type="PROSITE" id="PS50234">
    <property type="entry name" value="VWFA"/>
    <property type="match status" value="2"/>
</dbReference>
<reference evidence="10 12" key="2">
    <citation type="submission" date="2018-11" db="EMBL/GenBank/DDBJ databases">
        <authorList>
            <consortium name="Pathogen Informatics"/>
        </authorList>
    </citation>
    <scope>NUCLEOTIDE SEQUENCE [LARGE SCALE GENOMIC DNA]</scope>
</reference>
<feature type="domain" description="VWFA" evidence="8">
    <location>
        <begin position="208"/>
        <end position="386"/>
    </location>
</feature>
<sequence>MLSQCTIKASPLDLVFIVDSSGSLRNKFQDEVDIIRRIVKHVTIGDSATRVMLIQFSGVQHLEFNFNKFTTREDILSALAVLRHVSGITRIGDALEFAMNKMTAENGMRPSNVPKIIYLLSDGRTHDYPKHVEIADLIRQRIRNVDIYAYGTGEYVAISELLAITKDIHKIVTNENLQNLEPMFDAWKGTEVCEKQPVCVKGSDKPLDLALLIDSSESVARLFDDQIHFAVDRIVQNINIHPDAVRLALITYSGQAYVHFTFNDQRFSNNTVVADYLKKLNSIKGTTSTHLALHEAYELFINREGNSGAREGVKKLAIVLTDGHSQRSPRNLAKRLRAEGVDIIAISMTPEPYVDEGELLTITQDPSKIFMPGNIQNFEAEFMKYIGFGCPGIDLGEHPTPRIRGATDVSCGPNYVSFTVRTQKPMVGLMYAQLYHDDSKCVQVADGRSREISITFLEGTCGLSKTPSIHLDGFFYNITVILQFHPIIITRADQGLSVSCFYEQSLSEQEIGRSTLKKLTDTECSYRLHRFSPEQCVALDAKVGETLYHKWECDSPPNYQYLVHDCYVKSETKNFKILDSNGCEIDPQFLETPDYSKFLKKPRKGDAYVYKEMSVFKFPSDNNVVFQCQISLCDMESGASCISKIVRILPQIYFSTQIFFLPPYRNERSAPETKNGFSMTMNVETRTLNVLENESIRPPVPVKYCDIRM</sequence>
<dbReference type="STRING" id="318479.A0A0N4UGH7"/>
<organism evidence="11 13">
    <name type="scientific">Dracunculus medinensis</name>
    <name type="common">Guinea worm</name>
    <dbReference type="NCBI Taxonomy" id="318479"/>
    <lineage>
        <taxon>Eukaryota</taxon>
        <taxon>Metazoa</taxon>
        <taxon>Ecdysozoa</taxon>
        <taxon>Nematoda</taxon>
        <taxon>Chromadorea</taxon>
        <taxon>Rhabditida</taxon>
        <taxon>Spirurina</taxon>
        <taxon>Dracunculoidea</taxon>
        <taxon>Dracunculidae</taxon>
        <taxon>Dracunculus</taxon>
    </lineage>
</organism>
<gene>
    <name evidence="10" type="ORF">DME_LOCUS1327</name>
</gene>
<evidence type="ECO:0000313" key="13">
    <source>
        <dbReference type="WBParaSite" id="DME_0000659801-mRNA-1"/>
    </source>
</evidence>
<dbReference type="Proteomes" id="UP000274756">
    <property type="component" value="Unassembled WGS sequence"/>
</dbReference>
<dbReference type="InterPro" id="IPR042235">
    <property type="entry name" value="ZP-C_dom"/>
</dbReference>
<dbReference type="PANTHER" id="PTHR22907">
    <property type="entry name" value="GH04558P"/>
    <property type="match status" value="1"/>
</dbReference>
<dbReference type="OrthoDB" id="6022609at2759"/>
<dbReference type="InterPro" id="IPR002035">
    <property type="entry name" value="VWF_A"/>
</dbReference>
<name>A0A0N4UGH7_DRAME</name>
<dbReference type="InterPro" id="IPR056953">
    <property type="entry name" value="CUT_N"/>
</dbReference>
<dbReference type="SMART" id="SM00241">
    <property type="entry name" value="ZP"/>
    <property type="match status" value="1"/>
</dbReference>
<keyword evidence="5" id="KW-0732">Signal</keyword>
<reference evidence="13" key="1">
    <citation type="submission" date="2017-02" db="UniProtKB">
        <authorList>
            <consortium name="WormBaseParasite"/>
        </authorList>
    </citation>
    <scope>IDENTIFICATION</scope>
</reference>
<dbReference type="AlphaFoldDB" id="A0A0N4UGH7"/>
<evidence type="ECO:0000256" key="3">
    <source>
        <dbReference type="ARBA" id="ARBA00022475"/>
    </source>
</evidence>
<evidence type="ECO:0000256" key="1">
    <source>
        <dbReference type="ARBA" id="ARBA00004251"/>
    </source>
</evidence>
<dbReference type="GO" id="GO:0005886">
    <property type="term" value="C:plasma membrane"/>
    <property type="evidence" value="ECO:0007669"/>
    <property type="project" value="UniProtKB-SubCell"/>
</dbReference>
<dbReference type="EMBL" id="UYYG01000018">
    <property type="protein sequence ID" value="VDN51354.1"/>
    <property type="molecule type" value="Genomic_DNA"/>
</dbReference>
<evidence type="ECO:0000256" key="7">
    <source>
        <dbReference type="ARBA" id="ARBA00023136"/>
    </source>
</evidence>
<dbReference type="Proteomes" id="UP000038040">
    <property type="component" value="Unplaced"/>
</dbReference>
<keyword evidence="4" id="KW-0812">Transmembrane</keyword>
<dbReference type="PANTHER" id="PTHR22907:SF53">
    <property type="entry name" value="VON WILLEBRAND FACTOR TYPE A DOMAIN PROTEIN"/>
    <property type="match status" value="1"/>
</dbReference>
<protein>
    <submittedName>
        <fullName evidence="13">VWFA domain-containing protein</fullName>
    </submittedName>
</protein>
<keyword evidence="7" id="KW-0472">Membrane</keyword>
<keyword evidence="12" id="KW-1185">Reference proteome</keyword>
<dbReference type="SUPFAM" id="SSF53300">
    <property type="entry name" value="vWA-like"/>
    <property type="match status" value="2"/>
</dbReference>
<evidence type="ECO:0000259" key="8">
    <source>
        <dbReference type="PROSITE" id="PS50234"/>
    </source>
</evidence>
<keyword evidence="6" id="KW-1133">Transmembrane helix</keyword>
<dbReference type="Pfam" id="PF25301">
    <property type="entry name" value="CUT_C"/>
    <property type="match status" value="1"/>
</dbReference>
<feature type="domain" description="VWFA" evidence="8">
    <location>
        <begin position="13"/>
        <end position="187"/>
    </location>
</feature>
<evidence type="ECO:0000256" key="2">
    <source>
        <dbReference type="ARBA" id="ARBA00022460"/>
    </source>
</evidence>
<accession>A0A0N4UGH7</accession>
<comment type="subcellular location">
    <subcellularLocation>
        <location evidence="1">Cell membrane</location>
        <topology evidence="1">Single-pass type I membrane protein</topology>
    </subcellularLocation>
</comment>
<evidence type="ECO:0000313" key="10">
    <source>
        <dbReference type="EMBL" id="VDN51354.1"/>
    </source>
</evidence>
<evidence type="ECO:0000313" key="11">
    <source>
        <dbReference type="Proteomes" id="UP000038040"/>
    </source>
</evidence>
<dbReference type="Gene3D" id="2.60.40.4100">
    <property type="entry name" value="Zona pellucida, ZP-C domain"/>
    <property type="match status" value="1"/>
</dbReference>
<evidence type="ECO:0000259" key="9">
    <source>
        <dbReference type="PROSITE" id="PS51034"/>
    </source>
</evidence>
<evidence type="ECO:0000256" key="4">
    <source>
        <dbReference type="ARBA" id="ARBA00022692"/>
    </source>
</evidence>
<evidence type="ECO:0000256" key="5">
    <source>
        <dbReference type="ARBA" id="ARBA00022729"/>
    </source>
</evidence>
<keyword evidence="2" id="KW-0193">Cuticle</keyword>
<dbReference type="GO" id="GO:0042302">
    <property type="term" value="F:structural constituent of cuticle"/>
    <property type="evidence" value="ECO:0007669"/>
    <property type="project" value="UniProtKB-KW"/>
</dbReference>
<dbReference type="InterPro" id="IPR051962">
    <property type="entry name" value="Cuticlin"/>
</dbReference>
<dbReference type="SMART" id="SM00327">
    <property type="entry name" value="VWA"/>
    <property type="match status" value="2"/>
</dbReference>
<feature type="domain" description="ZP" evidence="9">
    <location>
        <begin position="410"/>
        <end position="648"/>
    </location>
</feature>
<dbReference type="InterPro" id="IPR001507">
    <property type="entry name" value="ZP_dom"/>
</dbReference>
<dbReference type="InterPro" id="IPR036465">
    <property type="entry name" value="vWFA_dom_sf"/>
</dbReference>
<dbReference type="Gene3D" id="3.40.50.410">
    <property type="entry name" value="von Willebrand factor, type A domain"/>
    <property type="match status" value="2"/>
</dbReference>
<dbReference type="PROSITE" id="PS51034">
    <property type="entry name" value="ZP_2"/>
    <property type="match status" value="1"/>
</dbReference>
<evidence type="ECO:0000313" key="12">
    <source>
        <dbReference type="Proteomes" id="UP000274756"/>
    </source>
</evidence>
<dbReference type="PRINTS" id="PR00453">
    <property type="entry name" value="VWFADOMAIN"/>
</dbReference>
<keyword evidence="3" id="KW-1003">Cell membrane</keyword>
<dbReference type="Pfam" id="PF25057">
    <property type="entry name" value="CUT_N"/>
    <property type="match status" value="1"/>
</dbReference>